<keyword evidence="3" id="KW-1185">Reference proteome</keyword>
<evidence type="ECO:0000313" key="3">
    <source>
        <dbReference type="Proteomes" id="UP001159428"/>
    </source>
</evidence>
<gene>
    <name evidence="2" type="ORF">PMEA_00003170</name>
</gene>
<protein>
    <submittedName>
        <fullName evidence="2">Uncharacterized protein</fullName>
    </submittedName>
</protein>
<proteinExistence type="predicted"/>
<dbReference type="EMBL" id="CALNXJ010000011">
    <property type="protein sequence ID" value="CAH3108159.1"/>
    <property type="molecule type" value="Genomic_DNA"/>
</dbReference>
<dbReference type="AlphaFoldDB" id="A0AAU9W8L2"/>
<keyword evidence="1" id="KW-0472">Membrane</keyword>
<reference evidence="2 3" key="1">
    <citation type="submission" date="2022-05" db="EMBL/GenBank/DDBJ databases">
        <authorList>
            <consortium name="Genoscope - CEA"/>
            <person name="William W."/>
        </authorList>
    </citation>
    <scope>NUCLEOTIDE SEQUENCE [LARGE SCALE GENOMIC DNA]</scope>
</reference>
<feature type="transmembrane region" description="Helical" evidence="1">
    <location>
        <begin position="88"/>
        <end position="107"/>
    </location>
</feature>
<name>A0AAU9W8L2_9CNID</name>
<comment type="caution">
    <text evidence="2">The sequence shown here is derived from an EMBL/GenBank/DDBJ whole genome shotgun (WGS) entry which is preliminary data.</text>
</comment>
<keyword evidence="1" id="KW-0812">Transmembrane</keyword>
<feature type="transmembrane region" description="Helical" evidence="1">
    <location>
        <begin position="12"/>
        <end position="32"/>
    </location>
</feature>
<organism evidence="2 3">
    <name type="scientific">Pocillopora meandrina</name>
    <dbReference type="NCBI Taxonomy" id="46732"/>
    <lineage>
        <taxon>Eukaryota</taxon>
        <taxon>Metazoa</taxon>
        <taxon>Cnidaria</taxon>
        <taxon>Anthozoa</taxon>
        <taxon>Hexacorallia</taxon>
        <taxon>Scleractinia</taxon>
        <taxon>Astrocoeniina</taxon>
        <taxon>Pocilloporidae</taxon>
        <taxon>Pocillopora</taxon>
    </lineage>
</organism>
<sequence length="116" mass="13884">MKSDAYGKIFLWPPLFVTYAPILFLLMAMLCCRIPLDRVSRWVTTNAFSDIFKEKKRKTCCPRETKWLFKDIDMTDDEELLSKVRTRFLMLFYVMFGLVLTIFWQLLVPGCKLRLR</sequence>
<dbReference type="Proteomes" id="UP001159428">
    <property type="component" value="Unassembled WGS sequence"/>
</dbReference>
<evidence type="ECO:0000256" key="1">
    <source>
        <dbReference type="SAM" id="Phobius"/>
    </source>
</evidence>
<evidence type="ECO:0000313" key="2">
    <source>
        <dbReference type="EMBL" id="CAH3108159.1"/>
    </source>
</evidence>
<keyword evidence="1" id="KW-1133">Transmembrane helix</keyword>
<accession>A0AAU9W8L2</accession>